<keyword evidence="2" id="KW-0479">Metal-binding</keyword>
<evidence type="ECO:0000313" key="8">
    <source>
        <dbReference type="EMBL" id="KAK9916280.1"/>
    </source>
</evidence>
<comment type="similarity">
    <text evidence="1">Belongs to the multicopper oxidase family.</text>
</comment>
<reference evidence="8 9" key="1">
    <citation type="journal article" date="2024" name="Nat. Commun.">
        <title>Phylogenomics reveals the evolutionary origins of lichenization in chlorophyte algae.</title>
        <authorList>
            <person name="Puginier C."/>
            <person name="Libourel C."/>
            <person name="Otte J."/>
            <person name="Skaloud P."/>
            <person name="Haon M."/>
            <person name="Grisel S."/>
            <person name="Petersen M."/>
            <person name="Berrin J.G."/>
            <person name="Delaux P.M."/>
            <person name="Dal Grande F."/>
            <person name="Keller J."/>
        </authorList>
    </citation>
    <scope>NUCLEOTIDE SEQUENCE [LARGE SCALE GENOMIC DNA]</scope>
    <source>
        <strain evidence="8 9">SAG 216-7</strain>
    </source>
</reference>
<evidence type="ECO:0000256" key="5">
    <source>
        <dbReference type="SAM" id="SignalP"/>
    </source>
</evidence>
<comment type="caution">
    <text evidence="8">The sequence shown here is derived from an EMBL/GenBank/DDBJ whole genome shotgun (WGS) entry which is preliminary data.</text>
</comment>
<dbReference type="Pfam" id="PF07731">
    <property type="entry name" value="Cu-oxidase_2"/>
    <property type="match status" value="2"/>
</dbReference>
<feature type="chain" id="PRO_5046773686" description="Cupredoxin" evidence="5">
    <location>
        <begin position="25"/>
        <end position="1077"/>
    </location>
</feature>
<dbReference type="PANTHER" id="PTHR11709:SF486">
    <property type="entry name" value="MULTICOPPER OXIDASE"/>
    <property type="match status" value="1"/>
</dbReference>
<evidence type="ECO:0000256" key="4">
    <source>
        <dbReference type="ARBA" id="ARBA00023008"/>
    </source>
</evidence>
<accession>A0ABR2YWX2</accession>
<feature type="signal peptide" evidence="5">
    <location>
        <begin position="1"/>
        <end position="24"/>
    </location>
</feature>
<evidence type="ECO:0000256" key="1">
    <source>
        <dbReference type="ARBA" id="ARBA00010609"/>
    </source>
</evidence>
<dbReference type="Gene3D" id="2.60.40.420">
    <property type="entry name" value="Cupredoxins - blue copper proteins"/>
    <property type="match status" value="4"/>
</dbReference>
<dbReference type="InterPro" id="IPR002355">
    <property type="entry name" value="Cu_oxidase_Cu_BS"/>
</dbReference>
<keyword evidence="5" id="KW-0732">Signal</keyword>
<dbReference type="Pfam" id="PF07732">
    <property type="entry name" value="Cu-oxidase_3"/>
    <property type="match status" value="1"/>
</dbReference>
<dbReference type="Proteomes" id="UP001491310">
    <property type="component" value="Unassembled WGS sequence"/>
</dbReference>
<organism evidence="8 9">
    <name type="scientific">Coccomyxa subellipsoidea</name>
    <dbReference type="NCBI Taxonomy" id="248742"/>
    <lineage>
        <taxon>Eukaryota</taxon>
        <taxon>Viridiplantae</taxon>
        <taxon>Chlorophyta</taxon>
        <taxon>core chlorophytes</taxon>
        <taxon>Trebouxiophyceae</taxon>
        <taxon>Trebouxiophyceae incertae sedis</taxon>
        <taxon>Coccomyxaceae</taxon>
        <taxon>Coccomyxa</taxon>
    </lineage>
</organism>
<dbReference type="PANTHER" id="PTHR11709">
    <property type="entry name" value="MULTI-COPPER OXIDASE"/>
    <property type="match status" value="1"/>
</dbReference>
<feature type="domain" description="Plastocyanin-like" evidence="7">
    <location>
        <begin position="446"/>
        <end position="555"/>
    </location>
</feature>
<dbReference type="InterPro" id="IPR011706">
    <property type="entry name" value="Cu-oxidase_C"/>
</dbReference>
<dbReference type="EMBL" id="JALJOT010000003">
    <property type="protein sequence ID" value="KAK9916280.1"/>
    <property type="molecule type" value="Genomic_DNA"/>
</dbReference>
<keyword evidence="3" id="KW-0560">Oxidoreductase</keyword>
<evidence type="ECO:0008006" key="10">
    <source>
        <dbReference type="Google" id="ProtNLM"/>
    </source>
</evidence>
<dbReference type="InterPro" id="IPR045087">
    <property type="entry name" value="Cu-oxidase_fam"/>
</dbReference>
<gene>
    <name evidence="8" type="ORF">WJX75_000862</name>
</gene>
<sequence>MEGRFLALVTVAIICAELTHPAAAERRQIFIAAEKVFWNYAPLGANLCSDAPPNRTDHSPLYTMEGVGSSYMKARFIEYLDASFSAEKQRPAEEAHLGILGPRLFAVPGDVLEIVFMNNLNSSTNIVPSGVVTNTTAAAAPGQTVSYEWKVGQEAAPGAEEVTSSKLWLYRSTVDMVGDANAGLLGPLIVTRADAALPNKQPKDVAQTFIAIFQVLNENDSPLLNKTLTALNLNETAGMSSDDFEESNKKHSINGLLFCNARNFSITLGTKVRWHVAAVGNEVDLHNTHWHGNTLLWENHNADQLSLLSGSVRTGDMLADNPGNWFLHCHVNDHISAGMKTVYEVTEVPDSVAALAKLGDAQPKGVMRDYYVAAEKVLWDYAPLGGDACSGSLQPWSEAGAVRAENNATTGQIGSRRYRAIYVEYTDATFAVKKNRTAEEAYLGNLGPVLRATVGDTILVHFLNRLPDPVSVHPHGVFYNKSSEGALYNDGTSGADKADDSVPPNGTYLYTWEVRARSGPGPADPSSIVWMYHSHHQEVVDTVSGLYGAMIISRRELARPDGSPADVDGEFALMFAVAHERKTFFSAENLEIFLPGLTGANSTDLDDLQSMLMDADDSEDDSDLFYAINGMIFCNLPKMTAKQGERVRFHMFTLGTEDDLHSPSLLASSFLADGERKETLQLISGAMHSQDAVLDSAGDYLLQCRTTDHLANGMSALLAVAPSAEYNALAGTKGANHMHYIRAEPALWDFAPGGLMDQCTGEPLDDDRSIYADPNGPGVAGNVTKALYRAYRDASFTDRLQQPAQHGILGPILHASVGDNITVVFQNALPFAVNLQPGGGLLQLLPAGADIGAAGGPVPPNTAVTYVWGVPSAAGPGPADFSTVAYTYHSSVDPTAHENAGLLGAVVIARKDGNEGDYVEFPLLFTIQNEGLSAMLQLNLDAAAAANRSLNTTDPDFEEANKKHSVNGYLFCNMPDIIVPEGTKLRLILIGVGGATDMHTPGFTNLVQNTPSGGSYVVELYPGQARVVGMYADVPGRWEFRCNVQDHFSAGMKGAMTITSALGDTTAGFPSYRRHLL</sequence>
<evidence type="ECO:0000259" key="6">
    <source>
        <dbReference type="Pfam" id="PF07731"/>
    </source>
</evidence>
<evidence type="ECO:0000256" key="2">
    <source>
        <dbReference type="ARBA" id="ARBA00022723"/>
    </source>
</evidence>
<dbReference type="PROSITE" id="PS00080">
    <property type="entry name" value="MULTICOPPER_OXIDASE2"/>
    <property type="match status" value="1"/>
</dbReference>
<dbReference type="SUPFAM" id="SSF49503">
    <property type="entry name" value="Cupredoxins"/>
    <property type="match status" value="6"/>
</dbReference>
<dbReference type="PROSITE" id="PS00079">
    <property type="entry name" value="MULTICOPPER_OXIDASE1"/>
    <property type="match status" value="3"/>
</dbReference>
<name>A0ABR2YWX2_9CHLO</name>
<protein>
    <recommendedName>
        <fullName evidence="10">Cupredoxin</fullName>
    </recommendedName>
</protein>
<keyword evidence="9" id="KW-1185">Reference proteome</keyword>
<evidence type="ECO:0000256" key="3">
    <source>
        <dbReference type="ARBA" id="ARBA00023002"/>
    </source>
</evidence>
<keyword evidence="4" id="KW-0186">Copper</keyword>
<evidence type="ECO:0000259" key="7">
    <source>
        <dbReference type="Pfam" id="PF07732"/>
    </source>
</evidence>
<evidence type="ECO:0000313" key="9">
    <source>
        <dbReference type="Proteomes" id="UP001491310"/>
    </source>
</evidence>
<dbReference type="InterPro" id="IPR011707">
    <property type="entry name" value="Cu-oxidase-like_N"/>
</dbReference>
<proteinExistence type="inferred from homology"/>
<feature type="domain" description="Plastocyanin-like" evidence="6">
    <location>
        <begin position="245"/>
        <end position="346"/>
    </location>
</feature>
<dbReference type="InterPro" id="IPR033138">
    <property type="entry name" value="Cu_oxidase_CS"/>
</dbReference>
<feature type="domain" description="Plastocyanin-like" evidence="6">
    <location>
        <begin position="1015"/>
        <end position="1058"/>
    </location>
</feature>
<dbReference type="InterPro" id="IPR008972">
    <property type="entry name" value="Cupredoxin"/>
</dbReference>